<dbReference type="Proteomes" id="UP001287356">
    <property type="component" value="Unassembled WGS sequence"/>
</dbReference>
<proteinExistence type="predicted"/>
<comment type="caution">
    <text evidence="3">The sequence shown here is derived from an EMBL/GenBank/DDBJ whole genome shotgun (WGS) entry which is preliminary data.</text>
</comment>
<reference evidence="3" key="1">
    <citation type="journal article" date="2023" name="Mol. Phylogenet. Evol.">
        <title>Genome-scale phylogeny and comparative genomics of the fungal order Sordariales.</title>
        <authorList>
            <person name="Hensen N."/>
            <person name="Bonometti L."/>
            <person name="Westerberg I."/>
            <person name="Brannstrom I.O."/>
            <person name="Guillou S."/>
            <person name="Cros-Aarteil S."/>
            <person name="Calhoun S."/>
            <person name="Haridas S."/>
            <person name="Kuo A."/>
            <person name="Mondo S."/>
            <person name="Pangilinan J."/>
            <person name="Riley R."/>
            <person name="LaButti K."/>
            <person name="Andreopoulos B."/>
            <person name="Lipzen A."/>
            <person name="Chen C."/>
            <person name="Yan M."/>
            <person name="Daum C."/>
            <person name="Ng V."/>
            <person name="Clum A."/>
            <person name="Steindorff A."/>
            <person name="Ohm R.A."/>
            <person name="Martin F."/>
            <person name="Silar P."/>
            <person name="Natvig D.O."/>
            <person name="Lalanne C."/>
            <person name="Gautier V."/>
            <person name="Ament-Velasquez S.L."/>
            <person name="Kruys A."/>
            <person name="Hutchinson M.I."/>
            <person name="Powell A.J."/>
            <person name="Barry K."/>
            <person name="Miller A.N."/>
            <person name="Grigoriev I.V."/>
            <person name="Debuchy R."/>
            <person name="Gladieux P."/>
            <person name="Hiltunen Thoren M."/>
            <person name="Johannesson H."/>
        </authorList>
    </citation>
    <scope>NUCLEOTIDE SEQUENCE</scope>
    <source>
        <strain evidence="3">CBS 958.72</strain>
    </source>
</reference>
<keyword evidence="1" id="KW-0812">Transmembrane</keyword>
<dbReference type="GO" id="GO:0009251">
    <property type="term" value="P:glucan catabolic process"/>
    <property type="evidence" value="ECO:0007669"/>
    <property type="project" value="TreeGrafter"/>
</dbReference>
<dbReference type="SUPFAM" id="SSF49899">
    <property type="entry name" value="Concanavalin A-like lectins/glucanases"/>
    <property type="match status" value="1"/>
</dbReference>
<dbReference type="Pfam" id="PF26113">
    <property type="entry name" value="GH16_XgeA"/>
    <property type="match status" value="1"/>
</dbReference>
<evidence type="ECO:0000313" key="4">
    <source>
        <dbReference type="Proteomes" id="UP001287356"/>
    </source>
</evidence>
<dbReference type="InterPro" id="IPR050546">
    <property type="entry name" value="Glycosyl_Hydrlase_16"/>
</dbReference>
<gene>
    <name evidence="3" type="ORF">B0T24DRAFT_568699</name>
</gene>
<dbReference type="Gene3D" id="2.60.120.200">
    <property type="match status" value="1"/>
</dbReference>
<dbReference type="PANTHER" id="PTHR10963">
    <property type="entry name" value="GLYCOSYL HYDROLASE-RELATED"/>
    <property type="match status" value="1"/>
</dbReference>
<evidence type="ECO:0000259" key="2">
    <source>
        <dbReference type="PROSITE" id="PS51762"/>
    </source>
</evidence>
<dbReference type="CDD" id="cd02181">
    <property type="entry name" value="GH16_fungal_Lam16A_glucanase"/>
    <property type="match status" value="1"/>
</dbReference>
<dbReference type="PANTHER" id="PTHR10963:SF42">
    <property type="entry name" value="PUTATIVE (AFU_ORTHOLOGUE AFUA_5G02280)-RELATED"/>
    <property type="match status" value="1"/>
</dbReference>
<keyword evidence="1" id="KW-0472">Membrane</keyword>
<dbReference type="EMBL" id="JAULSN010000002">
    <property type="protein sequence ID" value="KAK3378976.1"/>
    <property type="molecule type" value="Genomic_DNA"/>
</dbReference>
<name>A0AAE0KMQ6_9PEZI</name>
<keyword evidence="1" id="KW-1133">Transmembrane helix</keyword>
<dbReference type="GO" id="GO:0004553">
    <property type="term" value="F:hydrolase activity, hydrolyzing O-glycosyl compounds"/>
    <property type="evidence" value="ECO:0007669"/>
    <property type="project" value="InterPro"/>
</dbReference>
<reference evidence="3" key="2">
    <citation type="submission" date="2023-06" db="EMBL/GenBank/DDBJ databases">
        <authorList>
            <consortium name="Lawrence Berkeley National Laboratory"/>
            <person name="Haridas S."/>
            <person name="Hensen N."/>
            <person name="Bonometti L."/>
            <person name="Westerberg I."/>
            <person name="Brannstrom I.O."/>
            <person name="Guillou S."/>
            <person name="Cros-Aarteil S."/>
            <person name="Calhoun S."/>
            <person name="Kuo A."/>
            <person name="Mondo S."/>
            <person name="Pangilinan J."/>
            <person name="Riley R."/>
            <person name="Labutti K."/>
            <person name="Andreopoulos B."/>
            <person name="Lipzen A."/>
            <person name="Chen C."/>
            <person name="Yanf M."/>
            <person name="Daum C."/>
            <person name="Ng V."/>
            <person name="Clum A."/>
            <person name="Steindorff A."/>
            <person name="Ohm R."/>
            <person name="Martin F."/>
            <person name="Silar P."/>
            <person name="Natvig D."/>
            <person name="Lalanne C."/>
            <person name="Gautier V."/>
            <person name="Ament-Velasquez S.L."/>
            <person name="Kruys A."/>
            <person name="Hutchinson M.I."/>
            <person name="Powell A.J."/>
            <person name="Barry K."/>
            <person name="Miller A.N."/>
            <person name="Grigoriev I.V."/>
            <person name="Debuchy R."/>
            <person name="Gladieux P."/>
            <person name="Thoren M.H."/>
            <person name="Johannesson H."/>
        </authorList>
    </citation>
    <scope>NUCLEOTIDE SEQUENCE</scope>
    <source>
        <strain evidence="3">CBS 958.72</strain>
    </source>
</reference>
<dbReference type="PROSITE" id="PS51762">
    <property type="entry name" value="GH16_2"/>
    <property type="match status" value="1"/>
</dbReference>
<keyword evidence="4" id="KW-1185">Reference proteome</keyword>
<protein>
    <submittedName>
        <fullName evidence="3">Beta-glucanase</fullName>
    </submittedName>
</protein>
<dbReference type="InterPro" id="IPR013320">
    <property type="entry name" value="ConA-like_dom_sf"/>
</dbReference>
<feature type="domain" description="GH16" evidence="2">
    <location>
        <begin position="53"/>
        <end position="326"/>
    </location>
</feature>
<dbReference type="InterPro" id="IPR000757">
    <property type="entry name" value="Beta-glucanase-like"/>
</dbReference>
<evidence type="ECO:0000256" key="1">
    <source>
        <dbReference type="SAM" id="Phobius"/>
    </source>
</evidence>
<organism evidence="3 4">
    <name type="scientific">Lasiosphaeria ovina</name>
    <dbReference type="NCBI Taxonomy" id="92902"/>
    <lineage>
        <taxon>Eukaryota</taxon>
        <taxon>Fungi</taxon>
        <taxon>Dikarya</taxon>
        <taxon>Ascomycota</taxon>
        <taxon>Pezizomycotina</taxon>
        <taxon>Sordariomycetes</taxon>
        <taxon>Sordariomycetidae</taxon>
        <taxon>Sordariales</taxon>
        <taxon>Lasiosphaeriaceae</taxon>
        <taxon>Lasiosphaeria</taxon>
    </lineage>
</organism>
<feature type="transmembrane region" description="Helical" evidence="1">
    <location>
        <begin position="21"/>
        <end position="44"/>
    </location>
</feature>
<accession>A0AAE0KMQ6</accession>
<sequence>MAPQFYEAKRPRWYDLCKWRLIPWAGSITAVIAIAVVIAVPVIVARHKSNANADADADRYPNYTKLNYSINETYSTASFFDNFNYRTGDDPSNGHVHYVDLEYAVAYNLTPTLVDSVMVKVDTSIGPSSSPDASTGRFSVRLESKTQYNQGLFVFDIKHTPYGCATWPALWLADPYTWPAHGEIDVMETMNHAAPSKPNPGNLMTLHTDASCSMDVKRNMTGSTSEMFGSGTPATDCDVSPGTNNNAGCGVTGGPTTYGGEFNAAGGGIMAVEWRSEGIRIWQFGRAAIPADIGAGKPDPSIWPPPLADFPNTNCDIGGHFKNASIVANIDLCGDAIPESVWAASGCPTSCVGSHKCVGGWTKNNCTDFVSNNPQAFTNAYWEFGEFKVYQSS</sequence>
<dbReference type="AlphaFoldDB" id="A0AAE0KMQ6"/>
<evidence type="ECO:0000313" key="3">
    <source>
        <dbReference type="EMBL" id="KAK3378976.1"/>
    </source>
</evidence>